<organism evidence="2 3">
    <name type="scientific">Meloidogyne javanica</name>
    <name type="common">Root-knot nematode worm</name>
    <dbReference type="NCBI Taxonomy" id="6303"/>
    <lineage>
        <taxon>Eukaryota</taxon>
        <taxon>Metazoa</taxon>
        <taxon>Ecdysozoa</taxon>
        <taxon>Nematoda</taxon>
        <taxon>Chromadorea</taxon>
        <taxon>Rhabditida</taxon>
        <taxon>Tylenchina</taxon>
        <taxon>Tylenchomorpha</taxon>
        <taxon>Tylenchoidea</taxon>
        <taxon>Meloidogynidae</taxon>
        <taxon>Meloidogyninae</taxon>
        <taxon>Meloidogyne</taxon>
        <taxon>Meloidogyne incognita group</taxon>
    </lineage>
</organism>
<proteinExistence type="predicted"/>
<sequence>MLDMDKAMWKYRQNAIMKRGAQYSNWLKSQFGAAGAKAHLRHWQFFNEKVKGLFEAGADLTGVAQYKALMALRCSMLVARTDHFRPTVKRQRGQKTPARIANCTAKIAAAFDWSMERLWDIWNLENVTRVEANSPAGARIKFGRKVFWNDQGQELVIPIPTLADLEHAEDSSDKEMEVLDRTIPKNLPVVDAARGGNPAPSPHHLGPEDLTLNGDHTEEDPDTSAEQINQSDRTIENVSVRDEAGCGGNQAEAQIDNLLEAIIGNNLDEGIGGVALQGGGNDDLEQLDQLFLGGQIGHEEGGGNQLEVPNNQQLRHQETAEGPPENAPNAVERRGQR</sequence>
<dbReference type="Proteomes" id="UP000887561">
    <property type="component" value="Unplaced"/>
</dbReference>
<accession>A0A915MKT7</accession>
<keyword evidence="2" id="KW-1185">Reference proteome</keyword>
<dbReference type="WBParaSite" id="scaffold4014_cov157.g7483">
    <property type="protein sequence ID" value="scaffold4014_cov157.g7483"/>
    <property type="gene ID" value="scaffold4014_cov157.g7483"/>
</dbReference>
<evidence type="ECO:0000313" key="3">
    <source>
        <dbReference type="WBParaSite" id="scaffold4014_cov157.g7483"/>
    </source>
</evidence>
<protein>
    <submittedName>
        <fullName evidence="3">Uncharacterized protein</fullName>
    </submittedName>
</protein>
<evidence type="ECO:0000256" key="1">
    <source>
        <dbReference type="SAM" id="MobiDB-lite"/>
    </source>
</evidence>
<reference evidence="3" key="1">
    <citation type="submission" date="2022-11" db="UniProtKB">
        <authorList>
            <consortium name="WormBaseParasite"/>
        </authorList>
    </citation>
    <scope>IDENTIFICATION</scope>
</reference>
<name>A0A915MKT7_MELJA</name>
<feature type="region of interest" description="Disordered" evidence="1">
    <location>
        <begin position="295"/>
        <end position="337"/>
    </location>
</feature>
<dbReference type="AlphaFoldDB" id="A0A915MKT7"/>
<evidence type="ECO:0000313" key="2">
    <source>
        <dbReference type="Proteomes" id="UP000887561"/>
    </source>
</evidence>
<feature type="region of interest" description="Disordered" evidence="1">
    <location>
        <begin position="189"/>
        <end position="234"/>
    </location>
</feature>